<dbReference type="GO" id="GO:0010011">
    <property type="term" value="F:auxin binding"/>
    <property type="evidence" value="ECO:0007669"/>
    <property type="project" value="InterPro"/>
</dbReference>
<feature type="signal peptide" evidence="11">
    <location>
        <begin position="1"/>
        <end position="16"/>
    </location>
</feature>
<keyword evidence="7" id="KW-0325">Glycoprotein</keyword>
<keyword evidence="3 11" id="KW-0732">Signal</keyword>
<dbReference type="PRINTS" id="PR00655">
    <property type="entry name" value="AUXINBINDNGP"/>
</dbReference>
<dbReference type="SUPFAM" id="SSF51182">
    <property type="entry name" value="RmlC-like cupins"/>
    <property type="match status" value="1"/>
</dbReference>
<evidence type="ECO:0000256" key="10">
    <source>
        <dbReference type="PIRSR" id="PIRSR600526-2"/>
    </source>
</evidence>
<proteinExistence type="predicted"/>
<feature type="chain" id="PRO_5043475140" evidence="11">
    <location>
        <begin position="17"/>
        <end position="196"/>
    </location>
</feature>
<sequence>MRPVVLCLVLAGVLSGIFWPELQQAVEPFVRRQLHHPCTNLFAGEEQPALYSIDDLYQASYGRAGLSHVTVAGAKHHGNSQLEVWLQQYAPGVATPIHRHGSEEVFVVFKGQGSVFSKQDDQTALKEQHFQVNSTIVVPSNVVHQIKNTGHEDVQLLVAIGQPPIQVQVLASWDTPQKQAKPVKPYFWDRSCPPAS</sequence>
<keyword evidence="4" id="KW-0256">Endoplasmic reticulum</keyword>
<evidence type="ECO:0000256" key="2">
    <source>
        <dbReference type="ARBA" id="ARBA00022723"/>
    </source>
</evidence>
<keyword evidence="13" id="KW-1185">Reference proteome</keyword>
<dbReference type="GO" id="GO:0046872">
    <property type="term" value="F:metal ion binding"/>
    <property type="evidence" value="ECO:0007669"/>
    <property type="project" value="UniProtKB-KW"/>
</dbReference>
<dbReference type="GO" id="GO:0009734">
    <property type="term" value="P:auxin-activated signaling pathway"/>
    <property type="evidence" value="ECO:0007669"/>
    <property type="project" value="UniProtKB-KW"/>
</dbReference>
<evidence type="ECO:0000313" key="13">
    <source>
        <dbReference type="Proteomes" id="UP001489004"/>
    </source>
</evidence>
<keyword evidence="8" id="KW-0927">Auxin signaling pathway</keyword>
<dbReference type="Gene3D" id="2.60.120.10">
    <property type="entry name" value="Jelly Rolls"/>
    <property type="match status" value="1"/>
</dbReference>
<evidence type="ECO:0000256" key="9">
    <source>
        <dbReference type="PIRSR" id="PIRSR600526-1"/>
    </source>
</evidence>
<evidence type="ECO:0000256" key="3">
    <source>
        <dbReference type="ARBA" id="ARBA00022729"/>
    </source>
</evidence>
<dbReference type="Proteomes" id="UP001489004">
    <property type="component" value="Unassembled WGS sequence"/>
</dbReference>
<evidence type="ECO:0000313" key="12">
    <source>
        <dbReference type="EMBL" id="KAK9814188.1"/>
    </source>
</evidence>
<keyword evidence="2 10" id="KW-0479">Metal-binding</keyword>
<comment type="subcellular location">
    <subcellularLocation>
        <location evidence="1">Endoplasmic reticulum lumen</location>
    </subcellularLocation>
</comment>
<reference evidence="12 13" key="1">
    <citation type="journal article" date="2024" name="Nat. Commun.">
        <title>Phylogenomics reveals the evolutionary origins of lichenization in chlorophyte algae.</title>
        <authorList>
            <person name="Puginier C."/>
            <person name="Libourel C."/>
            <person name="Otte J."/>
            <person name="Skaloud P."/>
            <person name="Haon M."/>
            <person name="Grisel S."/>
            <person name="Petersen M."/>
            <person name="Berrin J.G."/>
            <person name="Delaux P.M."/>
            <person name="Dal Grande F."/>
            <person name="Keller J."/>
        </authorList>
    </citation>
    <scope>NUCLEOTIDE SEQUENCE [LARGE SCALE GENOMIC DNA]</scope>
    <source>
        <strain evidence="12 13">SAG 2043</strain>
    </source>
</reference>
<dbReference type="GO" id="GO:0005788">
    <property type="term" value="C:endoplasmic reticulum lumen"/>
    <property type="evidence" value="ECO:0007669"/>
    <property type="project" value="UniProtKB-SubCell"/>
</dbReference>
<evidence type="ECO:0000256" key="1">
    <source>
        <dbReference type="ARBA" id="ARBA00004319"/>
    </source>
</evidence>
<evidence type="ECO:0000256" key="7">
    <source>
        <dbReference type="ARBA" id="ARBA00023180"/>
    </source>
</evidence>
<comment type="caution">
    <text evidence="12">The sequence shown here is derived from an EMBL/GenBank/DDBJ whole genome shotgun (WGS) entry which is preliminary data.</text>
</comment>
<dbReference type="InterPro" id="IPR000526">
    <property type="entry name" value="Auxin-bd"/>
</dbReference>
<dbReference type="PANTHER" id="PTHR37236:SF1">
    <property type="entry name" value="AUXIN-BINDING PROTEIN 1"/>
    <property type="match status" value="1"/>
</dbReference>
<evidence type="ECO:0000256" key="11">
    <source>
        <dbReference type="SAM" id="SignalP"/>
    </source>
</evidence>
<feature type="binding site" evidence="10">
    <location>
        <position position="98"/>
    </location>
    <ligand>
        <name>Zn(2+)</name>
        <dbReference type="ChEBI" id="CHEBI:29105"/>
    </ligand>
</feature>
<feature type="glycosylation site" description="N-linked (GlcNAc...) asparagine" evidence="9">
    <location>
        <position position="133"/>
    </location>
</feature>
<name>A0AAW1PW67_9CHLO</name>
<dbReference type="InterPro" id="IPR011051">
    <property type="entry name" value="RmlC_Cupin_sf"/>
</dbReference>
<feature type="binding site" evidence="10">
    <location>
        <position position="104"/>
    </location>
    <ligand>
        <name>Zn(2+)</name>
        <dbReference type="ChEBI" id="CHEBI:29105"/>
    </ligand>
</feature>
<dbReference type="Pfam" id="PF02041">
    <property type="entry name" value="Auxin_BP"/>
    <property type="match status" value="1"/>
</dbReference>
<protein>
    <submittedName>
        <fullName evidence="12">Uncharacterized protein</fullName>
    </submittedName>
</protein>
<evidence type="ECO:0000256" key="6">
    <source>
        <dbReference type="ARBA" id="ARBA00023170"/>
    </source>
</evidence>
<keyword evidence="5 10" id="KW-0862">Zinc</keyword>
<dbReference type="PANTHER" id="PTHR37236">
    <property type="entry name" value="AUXIN-BINDING PROTEIN 1"/>
    <property type="match status" value="1"/>
</dbReference>
<evidence type="ECO:0000256" key="8">
    <source>
        <dbReference type="ARBA" id="ARBA00023294"/>
    </source>
</evidence>
<feature type="binding site" evidence="10">
    <location>
        <position position="100"/>
    </location>
    <ligand>
        <name>Zn(2+)</name>
        <dbReference type="ChEBI" id="CHEBI:29105"/>
    </ligand>
</feature>
<accession>A0AAW1PW67</accession>
<keyword evidence="6" id="KW-0675">Receptor</keyword>
<dbReference type="AlphaFoldDB" id="A0AAW1PW67"/>
<dbReference type="EMBL" id="JALJOR010000007">
    <property type="protein sequence ID" value="KAK9814188.1"/>
    <property type="molecule type" value="Genomic_DNA"/>
</dbReference>
<evidence type="ECO:0000256" key="4">
    <source>
        <dbReference type="ARBA" id="ARBA00022824"/>
    </source>
</evidence>
<organism evidence="12 13">
    <name type="scientific">[Myrmecia] bisecta</name>
    <dbReference type="NCBI Taxonomy" id="41462"/>
    <lineage>
        <taxon>Eukaryota</taxon>
        <taxon>Viridiplantae</taxon>
        <taxon>Chlorophyta</taxon>
        <taxon>core chlorophytes</taxon>
        <taxon>Trebouxiophyceae</taxon>
        <taxon>Trebouxiales</taxon>
        <taxon>Trebouxiaceae</taxon>
        <taxon>Myrmecia</taxon>
    </lineage>
</organism>
<evidence type="ECO:0000256" key="5">
    <source>
        <dbReference type="ARBA" id="ARBA00022833"/>
    </source>
</evidence>
<feature type="binding site" evidence="10">
    <location>
        <position position="144"/>
    </location>
    <ligand>
        <name>Zn(2+)</name>
        <dbReference type="ChEBI" id="CHEBI:29105"/>
    </ligand>
</feature>
<gene>
    <name evidence="12" type="ORF">WJX72_001966</name>
</gene>
<dbReference type="InterPro" id="IPR014710">
    <property type="entry name" value="RmlC-like_jellyroll"/>
</dbReference>